<comment type="similarity">
    <text evidence="1">Belongs to the RutC family.</text>
</comment>
<organism evidence="2 3">
    <name type="scientific">Brassica rapa subsp. trilocularis</name>
    <dbReference type="NCBI Taxonomy" id="1813537"/>
    <lineage>
        <taxon>Eukaryota</taxon>
        <taxon>Viridiplantae</taxon>
        <taxon>Streptophyta</taxon>
        <taxon>Embryophyta</taxon>
        <taxon>Tracheophyta</taxon>
        <taxon>Spermatophyta</taxon>
        <taxon>Magnoliopsida</taxon>
        <taxon>eudicotyledons</taxon>
        <taxon>Gunneridae</taxon>
        <taxon>Pentapetalae</taxon>
        <taxon>rosids</taxon>
        <taxon>malvids</taxon>
        <taxon>Brassicales</taxon>
        <taxon>Brassicaceae</taxon>
        <taxon>Brassiceae</taxon>
        <taxon>Brassica</taxon>
    </lineage>
</organism>
<keyword evidence="3" id="KW-1185">Reference proteome</keyword>
<dbReference type="InterPro" id="IPR019897">
    <property type="entry name" value="RidA_CS"/>
</dbReference>
<dbReference type="EMBL" id="JADBGQ010000001">
    <property type="protein sequence ID" value="KAG5415691.1"/>
    <property type="molecule type" value="Genomic_DNA"/>
</dbReference>
<dbReference type="Gene3D" id="3.30.1330.40">
    <property type="entry name" value="RutC-like"/>
    <property type="match status" value="2"/>
</dbReference>
<dbReference type="PANTHER" id="PTHR11803:SF50">
    <property type="entry name" value="(RAPE) HYPOTHETICAL PROTEIN"/>
    <property type="match status" value="1"/>
</dbReference>
<dbReference type="Proteomes" id="UP000823674">
    <property type="component" value="Chromosome A01"/>
</dbReference>
<evidence type="ECO:0000313" key="2">
    <source>
        <dbReference type="EMBL" id="KAG5415691.1"/>
    </source>
</evidence>
<proteinExistence type="inferred from homology"/>
<name>A0ABQ7NYL2_BRACM</name>
<comment type="caution">
    <text evidence="2">The sequence shown here is derived from an EMBL/GenBank/DDBJ whole genome shotgun (WGS) entry which is preliminary data.</text>
</comment>
<protein>
    <submittedName>
        <fullName evidence="2">Uncharacterized protein</fullName>
    </submittedName>
</protein>
<dbReference type="PROSITE" id="PS01094">
    <property type="entry name" value="UPF0076"/>
    <property type="match status" value="2"/>
</dbReference>
<dbReference type="NCBIfam" id="TIGR00004">
    <property type="entry name" value="Rid family detoxifying hydrolase"/>
    <property type="match status" value="2"/>
</dbReference>
<gene>
    <name evidence="2" type="primary">A01p045910.1_BraROA</name>
    <name evidence="2" type="ORF">IGI04_003258</name>
</gene>
<dbReference type="SUPFAM" id="SSF55298">
    <property type="entry name" value="YjgF-like"/>
    <property type="match status" value="2"/>
</dbReference>
<evidence type="ECO:0000313" key="3">
    <source>
        <dbReference type="Proteomes" id="UP000823674"/>
    </source>
</evidence>
<sequence length="377" mass="40013">MTWSVMRSINAPTLDLSASLLRSSTRTPLVAAGATSTGVSIFRMSSSSLRFASLSVSASASDDNHLPIICKKEVVSTDKAPPAVGPYSQAIKANGFVFVSGVLGLVPETGEFISDDVEDQTYQVLKNMGQILKAGGAKYCSVVKTTIMLADLADFKKVNEIYGKYFPDAPPARSTYQVAALPLNAKIEIDCIASPTLDLSVALRSSTRTPLVAAGATLAGVSLFRMSSTSPRFASLSISASASDDNHLPIIRKKEVVSTDKAPPAVGPYSQAIKANGFVFVSGVLGLIPETGEFISDDVEDQTYQVLKNMGEILKAGGASYCSVVKTTIMLADLADFKKVNDIYGKYFRNDPPARSTYQVAALPLKAKIEIDCIAVL</sequence>
<dbReference type="InterPro" id="IPR006175">
    <property type="entry name" value="YjgF/YER057c/UK114"/>
</dbReference>
<reference evidence="2 3" key="1">
    <citation type="submission" date="2021-03" db="EMBL/GenBank/DDBJ databases">
        <authorList>
            <person name="King G.J."/>
            <person name="Bancroft I."/>
            <person name="Baten A."/>
            <person name="Bloomfield J."/>
            <person name="Borpatragohain P."/>
            <person name="He Z."/>
            <person name="Irish N."/>
            <person name="Irwin J."/>
            <person name="Liu K."/>
            <person name="Mauleon R.P."/>
            <person name="Moore J."/>
            <person name="Morris R."/>
            <person name="Ostergaard L."/>
            <person name="Wang B."/>
            <person name="Wells R."/>
        </authorList>
    </citation>
    <scope>NUCLEOTIDE SEQUENCE [LARGE SCALE GENOMIC DNA]</scope>
    <source>
        <strain evidence="2">R-o-18</strain>
        <tissue evidence="2">Leaf</tissue>
    </source>
</reference>
<dbReference type="CDD" id="cd00448">
    <property type="entry name" value="YjgF_YER057c_UK114_family"/>
    <property type="match status" value="2"/>
</dbReference>
<dbReference type="InterPro" id="IPR006056">
    <property type="entry name" value="RidA"/>
</dbReference>
<dbReference type="InterPro" id="IPR035959">
    <property type="entry name" value="RutC-like_sf"/>
</dbReference>
<dbReference type="Pfam" id="PF01042">
    <property type="entry name" value="Ribonuc_L-PSP"/>
    <property type="match status" value="2"/>
</dbReference>
<accession>A0ABQ7NYL2</accession>
<evidence type="ECO:0000256" key="1">
    <source>
        <dbReference type="ARBA" id="ARBA00010552"/>
    </source>
</evidence>
<dbReference type="PANTHER" id="PTHR11803">
    <property type="entry name" value="2-IMINOBUTANOATE/2-IMINOPROPANOATE DEAMINASE RIDA"/>
    <property type="match status" value="1"/>
</dbReference>